<dbReference type="RefSeq" id="WP_090224217.1">
    <property type="nucleotide sequence ID" value="NZ_FNNU01000001.1"/>
</dbReference>
<dbReference type="OrthoDB" id="9797941at2"/>
<keyword evidence="2" id="KW-1185">Reference proteome</keyword>
<evidence type="ECO:0000313" key="2">
    <source>
        <dbReference type="Proteomes" id="UP000243778"/>
    </source>
</evidence>
<dbReference type="Proteomes" id="UP000243778">
    <property type="component" value="Unassembled WGS sequence"/>
</dbReference>
<sequence>MRLIGVSSQDGRTVTGHAGRCRRFFLFGDRGGPMMGTLELTAGQVLHRGPPGADHPLGRIKVLVTAGMRPGLQASLASCGINVFITDEQSPELAVRRFLEGAPSLPCLDGRR</sequence>
<organism evidence="1 2">
    <name type="scientific">Pseudomonas kuykendallii</name>
    <dbReference type="NCBI Taxonomy" id="1007099"/>
    <lineage>
        <taxon>Bacteria</taxon>
        <taxon>Pseudomonadati</taxon>
        <taxon>Pseudomonadota</taxon>
        <taxon>Gammaproteobacteria</taxon>
        <taxon>Pseudomonadales</taxon>
        <taxon>Pseudomonadaceae</taxon>
        <taxon>Pseudomonas</taxon>
    </lineage>
</organism>
<name>A0A1H2RRC3_9PSED</name>
<gene>
    <name evidence="1" type="ORF">SAMN05216287_0437</name>
</gene>
<accession>A0A1H2RRC3</accession>
<dbReference type="EMBL" id="FNNU01000001">
    <property type="protein sequence ID" value="SDW21848.1"/>
    <property type="molecule type" value="Genomic_DNA"/>
</dbReference>
<reference evidence="2" key="1">
    <citation type="submission" date="2016-10" db="EMBL/GenBank/DDBJ databases">
        <authorList>
            <person name="Varghese N."/>
            <person name="Submissions S."/>
        </authorList>
    </citation>
    <scope>NUCLEOTIDE SEQUENCE [LARGE SCALE GENOMIC DNA]</scope>
    <source>
        <strain evidence="2">NRRL B-59562</strain>
    </source>
</reference>
<dbReference type="STRING" id="1007099.SAMN05216287_0437"/>
<dbReference type="SUPFAM" id="SSF53146">
    <property type="entry name" value="Nitrogenase accessory factor-like"/>
    <property type="match status" value="1"/>
</dbReference>
<evidence type="ECO:0008006" key="3">
    <source>
        <dbReference type="Google" id="ProtNLM"/>
    </source>
</evidence>
<protein>
    <recommendedName>
        <fullName evidence="3">Dinitrogenase iron-molybdenum cofactor biosynthesis domain-containing protein</fullName>
    </recommendedName>
</protein>
<dbReference type="InterPro" id="IPR036105">
    <property type="entry name" value="DiNase_FeMo-co_biosyn_sf"/>
</dbReference>
<evidence type="ECO:0000313" key="1">
    <source>
        <dbReference type="EMBL" id="SDW21848.1"/>
    </source>
</evidence>
<dbReference type="AlphaFoldDB" id="A0A1H2RRC3"/>
<proteinExistence type="predicted"/>
<dbReference type="Gene3D" id="3.30.420.130">
    <property type="entry name" value="Dinitrogenase iron-molybdenum cofactor biosynthesis domain"/>
    <property type="match status" value="1"/>
</dbReference>